<name>A0A376TVB6_ECOLX</name>
<evidence type="ECO:0000313" key="1">
    <source>
        <dbReference type="EMBL" id="STI80686.1"/>
    </source>
</evidence>
<organism evidence="1 2">
    <name type="scientific">Escherichia coli</name>
    <dbReference type="NCBI Taxonomy" id="562"/>
    <lineage>
        <taxon>Bacteria</taxon>
        <taxon>Pseudomonadati</taxon>
        <taxon>Pseudomonadota</taxon>
        <taxon>Gammaproteobacteria</taxon>
        <taxon>Enterobacterales</taxon>
        <taxon>Enterobacteriaceae</taxon>
        <taxon>Escherichia</taxon>
    </lineage>
</organism>
<dbReference type="EMBL" id="UGCO01000001">
    <property type="protein sequence ID" value="STI80686.1"/>
    <property type="molecule type" value="Genomic_DNA"/>
</dbReference>
<reference evidence="1 2" key="1">
    <citation type="submission" date="2018-06" db="EMBL/GenBank/DDBJ databases">
        <authorList>
            <consortium name="Pathogen Informatics"/>
            <person name="Doyle S."/>
        </authorList>
    </citation>
    <scope>NUCLEOTIDE SEQUENCE [LARGE SCALE GENOMIC DNA]</scope>
    <source>
        <strain evidence="1 2">NCTC8985</strain>
    </source>
</reference>
<dbReference type="Proteomes" id="UP000254405">
    <property type="component" value="Unassembled WGS sequence"/>
</dbReference>
<protein>
    <submittedName>
        <fullName evidence="1">TPR repeat-containing protein</fullName>
    </submittedName>
</protein>
<accession>A0A376TVB6</accession>
<gene>
    <name evidence="1" type="ORF">NCTC8985_06130</name>
</gene>
<proteinExistence type="predicted"/>
<sequence>MVLDPLDYRCNLALAMLEYNRADFPQAVAYATQALKRAHALNKNPQCGQASLIRASAYERQGQYQQAEEDFWRAVWSGNSKAGGYYGLARLAARNGNFDAGLDFLPTKSSRLPKPIRKCFACIICCWC</sequence>
<dbReference type="AlphaFoldDB" id="A0A376TVB6"/>
<dbReference type="SUPFAM" id="SSF48452">
    <property type="entry name" value="TPR-like"/>
    <property type="match status" value="1"/>
</dbReference>
<evidence type="ECO:0000313" key="2">
    <source>
        <dbReference type="Proteomes" id="UP000254405"/>
    </source>
</evidence>
<dbReference type="Pfam" id="PF13432">
    <property type="entry name" value="TPR_16"/>
    <property type="match status" value="1"/>
</dbReference>
<dbReference type="Gene3D" id="1.25.40.10">
    <property type="entry name" value="Tetratricopeptide repeat domain"/>
    <property type="match status" value="1"/>
</dbReference>
<dbReference type="InterPro" id="IPR011990">
    <property type="entry name" value="TPR-like_helical_dom_sf"/>
</dbReference>